<organism evidence="1 2">
    <name type="scientific">Setaria italica</name>
    <name type="common">Foxtail millet</name>
    <name type="synonym">Panicum italicum</name>
    <dbReference type="NCBI Taxonomy" id="4555"/>
    <lineage>
        <taxon>Eukaryota</taxon>
        <taxon>Viridiplantae</taxon>
        <taxon>Streptophyta</taxon>
        <taxon>Embryophyta</taxon>
        <taxon>Tracheophyta</taxon>
        <taxon>Spermatophyta</taxon>
        <taxon>Magnoliopsida</taxon>
        <taxon>Liliopsida</taxon>
        <taxon>Poales</taxon>
        <taxon>Poaceae</taxon>
        <taxon>PACMAD clade</taxon>
        <taxon>Panicoideae</taxon>
        <taxon>Panicodae</taxon>
        <taxon>Paniceae</taxon>
        <taxon>Cenchrinae</taxon>
        <taxon>Setaria</taxon>
    </lineage>
</organism>
<evidence type="ECO:0000313" key="1">
    <source>
        <dbReference type="EnsemblPlants" id="KQL07039"/>
    </source>
</evidence>
<sequence length="34" mass="3963">MVCPSADVWMPFPLRKAVQQVRRACNRLEHGTKH</sequence>
<dbReference type="Proteomes" id="UP000004995">
    <property type="component" value="Unassembled WGS sequence"/>
</dbReference>
<proteinExistence type="predicted"/>
<dbReference type="AlphaFoldDB" id="K3XUL1"/>
<dbReference type="EMBL" id="AGNK02003310">
    <property type="status" value="NOT_ANNOTATED_CDS"/>
    <property type="molecule type" value="Genomic_DNA"/>
</dbReference>
<protein>
    <submittedName>
        <fullName evidence="1">Uncharacterized protein</fullName>
    </submittedName>
</protein>
<reference evidence="1" key="2">
    <citation type="submission" date="2018-08" db="UniProtKB">
        <authorList>
            <consortium name="EnsemblPlants"/>
        </authorList>
    </citation>
    <scope>IDENTIFICATION</scope>
    <source>
        <strain evidence="1">Yugu1</strain>
    </source>
</reference>
<name>K3XUL1_SETIT</name>
<keyword evidence="2" id="KW-1185">Reference proteome</keyword>
<accession>K3XUL1</accession>
<dbReference type="HOGENOM" id="CLU_3377945_0_0_1"/>
<dbReference type="Gramene" id="KQL07039">
    <property type="protein sequence ID" value="KQL07039"/>
    <property type="gene ID" value="SETIT_005618mg"/>
</dbReference>
<evidence type="ECO:0000313" key="2">
    <source>
        <dbReference type="Proteomes" id="UP000004995"/>
    </source>
</evidence>
<reference evidence="2" key="1">
    <citation type="journal article" date="2012" name="Nat. Biotechnol.">
        <title>Reference genome sequence of the model plant Setaria.</title>
        <authorList>
            <person name="Bennetzen J.L."/>
            <person name="Schmutz J."/>
            <person name="Wang H."/>
            <person name="Percifield R."/>
            <person name="Hawkins J."/>
            <person name="Pontaroli A.C."/>
            <person name="Estep M."/>
            <person name="Feng L."/>
            <person name="Vaughn J.N."/>
            <person name="Grimwood J."/>
            <person name="Jenkins J."/>
            <person name="Barry K."/>
            <person name="Lindquist E."/>
            <person name="Hellsten U."/>
            <person name="Deshpande S."/>
            <person name="Wang X."/>
            <person name="Wu X."/>
            <person name="Mitros T."/>
            <person name="Triplett J."/>
            <person name="Yang X."/>
            <person name="Ye C.Y."/>
            <person name="Mauro-Herrera M."/>
            <person name="Wang L."/>
            <person name="Li P."/>
            <person name="Sharma M."/>
            <person name="Sharma R."/>
            <person name="Ronald P.C."/>
            <person name="Panaud O."/>
            <person name="Kellogg E.A."/>
            <person name="Brutnell T.P."/>
            <person name="Doust A.N."/>
            <person name="Tuskan G.A."/>
            <person name="Rokhsar D."/>
            <person name="Devos K.M."/>
        </authorList>
    </citation>
    <scope>NUCLEOTIDE SEQUENCE [LARGE SCALE GENOMIC DNA]</scope>
    <source>
        <strain evidence="2">cv. Yugu1</strain>
    </source>
</reference>
<dbReference type="EnsemblPlants" id="KQL07039">
    <property type="protein sequence ID" value="KQL07039"/>
    <property type="gene ID" value="SETIT_005618mg"/>
</dbReference>
<dbReference type="InParanoid" id="K3XUL1"/>